<protein>
    <submittedName>
        <fullName evidence="3">Chaperone protein</fullName>
    </submittedName>
</protein>
<dbReference type="Gene3D" id="3.90.640.10">
    <property type="entry name" value="Actin, Chain A, domain 4"/>
    <property type="match status" value="1"/>
</dbReference>
<evidence type="ECO:0000313" key="3">
    <source>
        <dbReference type="EMBL" id="BDI04212.1"/>
    </source>
</evidence>
<dbReference type="Proteomes" id="UP001057498">
    <property type="component" value="Chromosome"/>
</dbReference>
<organism evidence="3 4">
    <name type="scientific">Sphaerotilus microaerophilus</name>
    <dbReference type="NCBI Taxonomy" id="2914710"/>
    <lineage>
        <taxon>Bacteria</taxon>
        <taxon>Pseudomonadati</taxon>
        <taxon>Pseudomonadota</taxon>
        <taxon>Betaproteobacteria</taxon>
        <taxon>Burkholderiales</taxon>
        <taxon>Sphaerotilaceae</taxon>
        <taxon>Sphaerotilus</taxon>
    </lineage>
</organism>
<dbReference type="Gene3D" id="3.30.420.40">
    <property type="match status" value="3"/>
</dbReference>
<keyword evidence="2" id="KW-0067">ATP-binding</keyword>
<dbReference type="SUPFAM" id="SSF53067">
    <property type="entry name" value="Actin-like ATPase domain"/>
    <property type="match status" value="2"/>
</dbReference>
<evidence type="ECO:0000256" key="1">
    <source>
        <dbReference type="ARBA" id="ARBA00022741"/>
    </source>
</evidence>
<dbReference type="Pfam" id="PF00012">
    <property type="entry name" value="HSP70"/>
    <property type="match status" value="1"/>
</dbReference>
<dbReference type="EMBL" id="AP025730">
    <property type="protein sequence ID" value="BDI04212.1"/>
    <property type="molecule type" value="Genomic_DNA"/>
</dbReference>
<name>A0ABM7YIY1_9BURK</name>
<dbReference type="InterPro" id="IPR013126">
    <property type="entry name" value="Hsp_70_fam"/>
</dbReference>
<dbReference type="InterPro" id="IPR043129">
    <property type="entry name" value="ATPase_NBD"/>
</dbReference>
<proteinExistence type="predicted"/>
<sequence>MKLLAAIGRNQYLSRGLHPYDPRPMPTPAPASSVPDDFCAIDFGTSNSAIAVPAAGGAGGAPGAMELVQLEGEALTMPTAVFYLAEGPDLPNLPRLYGRAAVASYVEGNEGRLMRSMKSVLGSSLMDQHTDIGAGRSVSFADVIASYLRHLLRSAEAHAGRELKRVVLGRPVYFVDGDPVRDAQAQAALQAAARAVGFTDIGFQYEPIAAAFHYEAGIDSEQHVLVADIGGGTSDFSLVRVGPARRERLDRRDDVLASHGVHIAGTDFDRRVELGAILPLLGFGAYGPERPGQPAREVPSKVYFDLATWHLINTVYRPQRVLELRGMKGDYADADQHRRLMKVLTDHLGHDLAGRAEQAKIAVAAGGEVAIDLGLVERGLQATLTEPQAAALLRDDLGRIVTAALETAAMAGLQPAQVDALYFTGGSTGLKGLTDALAAAFPTARPVYGERLASVATGLGLYARRLFGG</sequence>
<evidence type="ECO:0000313" key="4">
    <source>
        <dbReference type="Proteomes" id="UP001057498"/>
    </source>
</evidence>
<reference evidence="3" key="1">
    <citation type="submission" date="2022-04" db="EMBL/GenBank/DDBJ databases">
        <title>Whole genome sequence of Sphaerotilus sp. FB-5.</title>
        <authorList>
            <person name="Takeda M."/>
            <person name="Narihara S."/>
            <person name="Akimoto M."/>
            <person name="Akimoto R."/>
            <person name="Nishiyashiki S."/>
            <person name="Murakami T."/>
        </authorList>
    </citation>
    <scope>NUCLEOTIDE SEQUENCE</scope>
    <source>
        <strain evidence="3">FB-5</strain>
    </source>
</reference>
<keyword evidence="4" id="KW-1185">Reference proteome</keyword>
<accession>A0ABM7YIY1</accession>
<gene>
    <name evidence="3" type="ORF">CATMQ487_11820</name>
</gene>
<keyword evidence="1" id="KW-0547">Nucleotide-binding</keyword>
<dbReference type="PANTHER" id="PTHR19375">
    <property type="entry name" value="HEAT SHOCK PROTEIN 70KDA"/>
    <property type="match status" value="1"/>
</dbReference>
<evidence type="ECO:0000256" key="2">
    <source>
        <dbReference type="ARBA" id="ARBA00022840"/>
    </source>
</evidence>